<evidence type="ECO:0000256" key="1">
    <source>
        <dbReference type="SAM" id="MobiDB-lite"/>
    </source>
</evidence>
<evidence type="ECO:0008006" key="3">
    <source>
        <dbReference type="Google" id="ProtNLM"/>
    </source>
</evidence>
<gene>
    <name evidence="2" type="ORF">F4Y42_08810</name>
</gene>
<evidence type="ECO:0000313" key="2">
    <source>
        <dbReference type="EMBL" id="MXY93533.1"/>
    </source>
</evidence>
<comment type="caution">
    <text evidence="2">The sequence shown here is derived from an EMBL/GenBank/DDBJ whole genome shotgun (WGS) entry which is preliminary data.</text>
</comment>
<name>A0A6B0YRT2_9CHLR</name>
<sequence>MRSLPLRSIWQIVSEINLAEIQREIDAPVHLLIAADDEPNAEKAALGLSSYCADFVHPWITVTDSSGSGLLSQSTEIAPQSPSTQSFASQPSRSSPDCALLVTTQPKLSSDLQSLQQALNAQSIPSLVVVVGSEAKRPDSAIVRRGELARIAIPDWSAQAVAKVATALIQTVPPPLRLPLARRLPPLRPSALNMLIQETSQVNASYSFTTGLGETVPGLNFVLGAGDAIVLTKNQLMMAYKIALVSGKSGSPQQLLGEIVGVLGGGFLFRQLARQMSGLIPVWGIVPKVAVSYAGTWAIGRAVLAWATEGQKITPELMTGHYREALEHGRQAAKRIVDNARRPRTSSKGTGLPSRKQGVSSRLLRNVSKRISRLPPRKS</sequence>
<dbReference type="AlphaFoldDB" id="A0A6B0YRT2"/>
<dbReference type="EMBL" id="VXRG01000073">
    <property type="protein sequence ID" value="MXY93533.1"/>
    <property type="molecule type" value="Genomic_DNA"/>
</dbReference>
<protein>
    <recommendedName>
        <fullName evidence="3">DUF697 domain-containing protein</fullName>
    </recommendedName>
</protein>
<feature type="region of interest" description="Disordered" evidence="1">
    <location>
        <begin position="71"/>
        <end position="95"/>
    </location>
</feature>
<reference evidence="2" key="1">
    <citation type="submission" date="2019-09" db="EMBL/GenBank/DDBJ databases">
        <title>Characterisation of the sponge microbiome using genome-centric metagenomics.</title>
        <authorList>
            <person name="Engelberts J.P."/>
            <person name="Robbins S.J."/>
            <person name="De Goeij J.M."/>
            <person name="Aranda M."/>
            <person name="Bell S.C."/>
            <person name="Webster N.S."/>
        </authorList>
    </citation>
    <scope>NUCLEOTIDE SEQUENCE</scope>
    <source>
        <strain evidence="2">SB0664_bin_27</strain>
    </source>
</reference>
<proteinExistence type="predicted"/>
<feature type="region of interest" description="Disordered" evidence="1">
    <location>
        <begin position="334"/>
        <end position="379"/>
    </location>
</feature>
<organism evidence="2">
    <name type="scientific">Caldilineaceae bacterium SB0664_bin_27</name>
    <dbReference type="NCBI Taxonomy" id="2605260"/>
    <lineage>
        <taxon>Bacteria</taxon>
        <taxon>Bacillati</taxon>
        <taxon>Chloroflexota</taxon>
        <taxon>Caldilineae</taxon>
        <taxon>Caldilineales</taxon>
        <taxon>Caldilineaceae</taxon>
    </lineage>
</organism>
<accession>A0A6B0YRT2</accession>
<feature type="compositionally biased region" description="Basic residues" evidence="1">
    <location>
        <begin position="367"/>
        <end position="379"/>
    </location>
</feature>